<dbReference type="Pfam" id="PF25954">
    <property type="entry name" value="Beta-barrel_RND_2"/>
    <property type="match status" value="1"/>
</dbReference>
<evidence type="ECO:0000259" key="3">
    <source>
        <dbReference type="Pfam" id="PF25973"/>
    </source>
</evidence>
<dbReference type="NCBIfam" id="TIGR01730">
    <property type="entry name" value="RND_mfp"/>
    <property type="match status" value="1"/>
</dbReference>
<keyword evidence="6" id="KW-1185">Reference proteome</keyword>
<organism evidence="5 6">
    <name type="scientific">Arsenicibacter rosenii</name>
    <dbReference type="NCBI Taxonomy" id="1750698"/>
    <lineage>
        <taxon>Bacteria</taxon>
        <taxon>Pseudomonadati</taxon>
        <taxon>Bacteroidota</taxon>
        <taxon>Cytophagia</taxon>
        <taxon>Cytophagales</taxon>
        <taxon>Spirosomataceae</taxon>
        <taxon>Arsenicibacter</taxon>
    </lineage>
</organism>
<dbReference type="Pfam" id="PF25973">
    <property type="entry name" value="BSH_CzcB"/>
    <property type="match status" value="1"/>
</dbReference>
<dbReference type="InterPro" id="IPR058792">
    <property type="entry name" value="Beta-barrel_RND_2"/>
</dbReference>
<evidence type="ECO:0000256" key="1">
    <source>
        <dbReference type="ARBA" id="ARBA00009477"/>
    </source>
</evidence>
<dbReference type="PANTHER" id="PTHR30469">
    <property type="entry name" value="MULTIDRUG RESISTANCE PROTEIN MDTA"/>
    <property type="match status" value="1"/>
</dbReference>
<sequence length="379" mass="41597">MKRFSGLLGIMPVMAGVVSCTSAVSEKKEAAREPVIQAVEVAEVRELQPRKQVVLPGELKPWNRVNLYAKVKGYVSVIRVDRGTWVRKGQVLARLEAPEVLAEISQAKAEIEAREASLVEQLSRYRASKATYHRLQLTSKTEGAVSLNELDQAEARMQADSAMVVAVRGNIQSARSNWQAKSQLAGYLTIMAPFDGVIIERNISPGALVGAGEAGKPLFILEDSRTLRLTVAIPESYANQLPANSTVSFGVNAMPERVFTAKLSRSARSLVEENRAMMAEFDVSNQAQELKAGMYAEVRMPVERSMKTMFVPKTAVVSSSEKVFVIRVQDDKAIWVPVEKGSVVDSLVEVFGDLHTGEPIVKVASEELRDGQAITRKKK</sequence>
<comment type="similarity">
    <text evidence="1">Belongs to the membrane fusion protein (MFP) (TC 8.A.1) family.</text>
</comment>
<dbReference type="InterPro" id="IPR058637">
    <property type="entry name" value="YknX-like_C"/>
</dbReference>
<evidence type="ECO:0000313" key="5">
    <source>
        <dbReference type="EMBL" id="OIN59520.1"/>
    </source>
</evidence>
<feature type="domain" description="YknX-like C-terminal permuted SH3-like" evidence="4">
    <location>
        <begin position="311"/>
        <end position="375"/>
    </location>
</feature>
<comment type="caution">
    <text evidence="5">The sequence shown here is derived from an EMBL/GenBank/DDBJ whole genome shotgun (WGS) entry which is preliminary data.</text>
</comment>
<dbReference type="OrthoDB" id="1114717at2"/>
<dbReference type="AlphaFoldDB" id="A0A1S2VMB0"/>
<reference evidence="5 6" key="1">
    <citation type="submission" date="2016-10" db="EMBL/GenBank/DDBJ databases">
        <title>Arsenicibacter rosenii gen. nov., sp. nov., an efficient arsenic-methylating bacterium isolated from an arsenic-contaminated paddy soil.</title>
        <authorList>
            <person name="Huang K."/>
        </authorList>
    </citation>
    <scope>NUCLEOTIDE SEQUENCE [LARGE SCALE GENOMIC DNA]</scope>
    <source>
        <strain evidence="5 6">SM-1</strain>
    </source>
</reference>
<dbReference type="PROSITE" id="PS51257">
    <property type="entry name" value="PROKAR_LIPOPROTEIN"/>
    <property type="match status" value="1"/>
</dbReference>
<dbReference type="GO" id="GO:0015562">
    <property type="term" value="F:efflux transmembrane transporter activity"/>
    <property type="evidence" value="ECO:0007669"/>
    <property type="project" value="TreeGrafter"/>
</dbReference>
<dbReference type="InterPro" id="IPR006143">
    <property type="entry name" value="RND_pump_MFP"/>
</dbReference>
<dbReference type="EMBL" id="MORL01000004">
    <property type="protein sequence ID" value="OIN59520.1"/>
    <property type="molecule type" value="Genomic_DNA"/>
</dbReference>
<accession>A0A1S2VMB0</accession>
<dbReference type="GO" id="GO:1990281">
    <property type="term" value="C:efflux pump complex"/>
    <property type="evidence" value="ECO:0007669"/>
    <property type="project" value="TreeGrafter"/>
</dbReference>
<feature type="domain" description="CzcB-like barrel-sandwich hybrid" evidence="3">
    <location>
        <begin position="66"/>
        <end position="211"/>
    </location>
</feature>
<evidence type="ECO:0000259" key="4">
    <source>
        <dbReference type="Pfam" id="PF25989"/>
    </source>
</evidence>
<gene>
    <name evidence="5" type="ORF">BLX24_09730</name>
</gene>
<feature type="domain" description="CusB-like beta-barrel" evidence="2">
    <location>
        <begin position="229"/>
        <end position="300"/>
    </location>
</feature>
<evidence type="ECO:0000313" key="6">
    <source>
        <dbReference type="Proteomes" id="UP000181790"/>
    </source>
</evidence>
<dbReference type="Gene3D" id="2.40.50.100">
    <property type="match status" value="1"/>
</dbReference>
<dbReference type="Gene3D" id="2.40.30.170">
    <property type="match status" value="1"/>
</dbReference>
<dbReference type="Gene3D" id="2.40.420.20">
    <property type="match status" value="1"/>
</dbReference>
<protein>
    <submittedName>
        <fullName evidence="5">Efflux transporter periplasmic adaptor subunit</fullName>
    </submittedName>
</protein>
<dbReference type="SUPFAM" id="SSF111369">
    <property type="entry name" value="HlyD-like secretion proteins"/>
    <property type="match status" value="1"/>
</dbReference>
<dbReference type="InterPro" id="IPR058647">
    <property type="entry name" value="BSH_CzcB-like"/>
</dbReference>
<dbReference type="Pfam" id="PF25989">
    <property type="entry name" value="YknX_C"/>
    <property type="match status" value="1"/>
</dbReference>
<name>A0A1S2VMB0_9BACT</name>
<dbReference type="Proteomes" id="UP000181790">
    <property type="component" value="Unassembled WGS sequence"/>
</dbReference>
<proteinExistence type="inferred from homology"/>
<dbReference type="Gene3D" id="1.10.287.470">
    <property type="entry name" value="Helix hairpin bin"/>
    <property type="match status" value="1"/>
</dbReference>
<dbReference type="PANTHER" id="PTHR30469:SF15">
    <property type="entry name" value="HLYD FAMILY OF SECRETION PROTEINS"/>
    <property type="match status" value="1"/>
</dbReference>
<evidence type="ECO:0000259" key="2">
    <source>
        <dbReference type="Pfam" id="PF25954"/>
    </source>
</evidence>